<proteinExistence type="predicted"/>
<organism evidence="2 3">
    <name type="scientific">Loktanella gaetbuli</name>
    <dbReference type="NCBI Taxonomy" id="2881335"/>
    <lineage>
        <taxon>Bacteria</taxon>
        <taxon>Pseudomonadati</taxon>
        <taxon>Pseudomonadota</taxon>
        <taxon>Alphaproteobacteria</taxon>
        <taxon>Rhodobacterales</taxon>
        <taxon>Roseobacteraceae</taxon>
        <taxon>Loktanella</taxon>
    </lineage>
</organism>
<reference evidence="2" key="1">
    <citation type="submission" date="2021-10" db="EMBL/GenBank/DDBJ databases">
        <title>Loktanella gaetbuli sp. nov., isolated from a tidal flat.</title>
        <authorList>
            <person name="Park S."/>
            <person name="Yoon J.-H."/>
        </authorList>
    </citation>
    <scope>NUCLEOTIDE SEQUENCE</scope>
    <source>
        <strain evidence="2">TSTF-M6</strain>
    </source>
</reference>
<dbReference type="InterPro" id="IPR036844">
    <property type="entry name" value="Hint_dom_sf"/>
</dbReference>
<dbReference type="Pfam" id="PF13403">
    <property type="entry name" value="Hint_2"/>
    <property type="match status" value="1"/>
</dbReference>
<comment type="caution">
    <text evidence="2">The sequence shown here is derived from an EMBL/GenBank/DDBJ whole genome shotgun (WGS) entry which is preliminary data.</text>
</comment>
<accession>A0ABS8BXD6</accession>
<dbReference type="EMBL" id="JAJATZ010000007">
    <property type="protein sequence ID" value="MCB5200412.1"/>
    <property type="molecule type" value="Genomic_DNA"/>
</dbReference>
<dbReference type="RefSeq" id="WP_226748935.1">
    <property type="nucleotide sequence ID" value="NZ_JAJATZ010000007.1"/>
</dbReference>
<evidence type="ECO:0000313" key="3">
    <source>
        <dbReference type="Proteomes" id="UP001138961"/>
    </source>
</evidence>
<evidence type="ECO:0000259" key="1">
    <source>
        <dbReference type="Pfam" id="PF13403"/>
    </source>
</evidence>
<dbReference type="Proteomes" id="UP001138961">
    <property type="component" value="Unassembled WGS sequence"/>
</dbReference>
<protein>
    <submittedName>
        <fullName evidence="2">Hint domain-containing protein</fullName>
    </submittedName>
</protein>
<dbReference type="SUPFAM" id="SSF51294">
    <property type="entry name" value="Hedgehog/intein (Hint) domain"/>
    <property type="match status" value="1"/>
</dbReference>
<sequence length="344" mass="37189">MAFISAITYPKTVPMATPAVGQVQITAAPADLARLDALSLAIYRDDGTLAAELSLSRQDGVIDPDTDWTAYDIAAPLQVPGDAARAVALIDAGNTNPVLSFYAPHGPVTAVDGPAAGTDAMVLQPATDEKITFDGYGNRLDIPHDDASAPVSLTSGTMIDTPEGPRLIDDLAVGDLVLTWDGMAKPIRLIQKRRIAGDDLRNRRTFWPVCIQAGALGFGLPHRNLWVSPQHRMLFQNIKVSLMFGEDAVFVRAKSMAATFEQIYVDSGLTEVTYFNLIFDRHEVIFAEGAATESFHPGSESLATLSPDARQELFAVFPELRIGRGNQDADFTTLRSWELMACVA</sequence>
<name>A0ABS8BXD6_9RHOB</name>
<gene>
    <name evidence="2" type="ORF">LGQ03_14280</name>
</gene>
<dbReference type="InterPro" id="IPR028992">
    <property type="entry name" value="Hedgehog/Intein_dom"/>
</dbReference>
<keyword evidence="3" id="KW-1185">Reference proteome</keyword>
<feature type="domain" description="Hedgehog/Intein (Hint)" evidence="1">
    <location>
        <begin position="152"/>
        <end position="298"/>
    </location>
</feature>
<evidence type="ECO:0000313" key="2">
    <source>
        <dbReference type="EMBL" id="MCB5200412.1"/>
    </source>
</evidence>